<accession>A0A7J5ASE5</accession>
<keyword evidence="3" id="KW-1185">Reference proteome</keyword>
<dbReference type="AlphaFoldDB" id="A0A7J5ASE5"/>
<dbReference type="Pfam" id="PF01841">
    <property type="entry name" value="Transglut_core"/>
    <property type="match status" value="1"/>
</dbReference>
<dbReference type="RefSeq" id="WP_150899117.1">
    <property type="nucleotide sequence ID" value="NZ_WAAU01000008.1"/>
</dbReference>
<dbReference type="Gene3D" id="3.10.620.30">
    <property type="match status" value="1"/>
</dbReference>
<dbReference type="PANTHER" id="PTHR46333">
    <property type="entry name" value="CYTOKINESIS PROTEIN 3"/>
    <property type="match status" value="1"/>
</dbReference>
<evidence type="ECO:0000259" key="1">
    <source>
        <dbReference type="SMART" id="SM00460"/>
    </source>
</evidence>
<dbReference type="SUPFAM" id="SSF54001">
    <property type="entry name" value="Cysteine proteinases"/>
    <property type="match status" value="1"/>
</dbReference>
<dbReference type="SMART" id="SM00460">
    <property type="entry name" value="TGc"/>
    <property type="match status" value="1"/>
</dbReference>
<feature type="domain" description="Transglutaminase-like" evidence="1">
    <location>
        <begin position="114"/>
        <end position="180"/>
    </location>
</feature>
<reference evidence="2 3" key="1">
    <citation type="submission" date="2019-09" db="EMBL/GenBank/DDBJ databases">
        <authorList>
            <person name="Cao W.R."/>
        </authorList>
    </citation>
    <scope>NUCLEOTIDE SEQUENCE [LARGE SCALE GENOMIC DNA]</scope>
    <source>
        <strain evidence="3">a4</strain>
    </source>
</reference>
<dbReference type="GO" id="GO:0005737">
    <property type="term" value="C:cytoplasm"/>
    <property type="evidence" value="ECO:0007669"/>
    <property type="project" value="TreeGrafter"/>
</dbReference>
<comment type="caution">
    <text evidence="2">The sequence shown here is derived from an EMBL/GenBank/DDBJ whole genome shotgun (WGS) entry which is preliminary data.</text>
</comment>
<organism evidence="2 3">
    <name type="scientific">Tenacibaculum aiptasiae</name>
    <dbReference type="NCBI Taxonomy" id="426481"/>
    <lineage>
        <taxon>Bacteria</taxon>
        <taxon>Pseudomonadati</taxon>
        <taxon>Bacteroidota</taxon>
        <taxon>Flavobacteriia</taxon>
        <taxon>Flavobacteriales</taxon>
        <taxon>Flavobacteriaceae</taxon>
        <taxon>Tenacibaculum</taxon>
    </lineage>
</organism>
<dbReference type="PANTHER" id="PTHR46333:SF2">
    <property type="entry name" value="CYTOKINESIS PROTEIN 3"/>
    <property type="match status" value="1"/>
</dbReference>
<name>A0A7J5ASE5_9FLAO</name>
<sequence length="337" mass="39710">MKKTFYLFFILFSQIIQSQVSDFKNIDFTKADNIAKLNHGENLINLPLLCYKLTHKLNSDVEKFRAIYSWVSNNVKVDYPIYKKVIQNRKKLIKDSISLNLWNKIYKEKVFKTLINKKRTICTGYAYLIKEMANIVDIECRIIDGYGRTVTSNMNSLKIPNHSWNAVNLDGKWYLCDATWSSGYIDEKRQFIQDYNDGYFLTHPDLFNKNHYPLKKKWQLSSKLTENSFVEAPIVYGEIFKYKISPLTPVVMKINTNKNIPITFKYKLLNNHFSEKISLICTYNQKEKKLNIYDFKNKDDFISFKYCPTKGGNYDVHLKINNDIVASYIINIDDEKS</sequence>
<dbReference type="InterPro" id="IPR052557">
    <property type="entry name" value="CAP/Cytokinesis_protein"/>
</dbReference>
<evidence type="ECO:0000313" key="2">
    <source>
        <dbReference type="EMBL" id="KAB1159873.1"/>
    </source>
</evidence>
<dbReference type="Proteomes" id="UP000467305">
    <property type="component" value="Unassembled WGS sequence"/>
</dbReference>
<gene>
    <name evidence="2" type="ORF">F7018_06050</name>
</gene>
<dbReference type="EMBL" id="WAAU01000008">
    <property type="protein sequence ID" value="KAB1159873.1"/>
    <property type="molecule type" value="Genomic_DNA"/>
</dbReference>
<evidence type="ECO:0000313" key="3">
    <source>
        <dbReference type="Proteomes" id="UP000467305"/>
    </source>
</evidence>
<dbReference type="InterPro" id="IPR038765">
    <property type="entry name" value="Papain-like_cys_pep_sf"/>
</dbReference>
<protein>
    <recommendedName>
        <fullName evidence="1">Transglutaminase-like domain-containing protein</fullName>
    </recommendedName>
</protein>
<dbReference type="InterPro" id="IPR002931">
    <property type="entry name" value="Transglutaminase-like"/>
</dbReference>
<proteinExistence type="predicted"/>
<dbReference type="OrthoDB" id="9788327at2"/>